<proteinExistence type="predicted"/>
<accession>A0ACB9JRB9</accession>
<evidence type="ECO:0000313" key="2">
    <source>
        <dbReference type="Proteomes" id="UP001056120"/>
    </source>
</evidence>
<dbReference type="EMBL" id="CM042020">
    <property type="protein sequence ID" value="KAI3822576.1"/>
    <property type="molecule type" value="Genomic_DNA"/>
</dbReference>
<dbReference type="Proteomes" id="UP001056120">
    <property type="component" value="Linkage Group LG03"/>
</dbReference>
<keyword evidence="2" id="KW-1185">Reference proteome</keyword>
<evidence type="ECO:0000313" key="1">
    <source>
        <dbReference type="EMBL" id="KAI3822576.1"/>
    </source>
</evidence>
<name>A0ACB9JRB9_9ASTR</name>
<protein>
    <submittedName>
        <fullName evidence="1">Uncharacterized protein</fullName>
    </submittedName>
</protein>
<organism evidence="1 2">
    <name type="scientific">Smallanthus sonchifolius</name>
    <dbReference type="NCBI Taxonomy" id="185202"/>
    <lineage>
        <taxon>Eukaryota</taxon>
        <taxon>Viridiplantae</taxon>
        <taxon>Streptophyta</taxon>
        <taxon>Embryophyta</taxon>
        <taxon>Tracheophyta</taxon>
        <taxon>Spermatophyta</taxon>
        <taxon>Magnoliopsida</taxon>
        <taxon>eudicotyledons</taxon>
        <taxon>Gunneridae</taxon>
        <taxon>Pentapetalae</taxon>
        <taxon>asterids</taxon>
        <taxon>campanulids</taxon>
        <taxon>Asterales</taxon>
        <taxon>Asteraceae</taxon>
        <taxon>Asteroideae</taxon>
        <taxon>Heliantheae alliance</taxon>
        <taxon>Millerieae</taxon>
        <taxon>Smallanthus</taxon>
    </lineage>
</organism>
<comment type="caution">
    <text evidence="1">The sequence shown here is derived from an EMBL/GenBank/DDBJ whole genome shotgun (WGS) entry which is preliminary data.</text>
</comment>
<reference evidence="1 2" key="2">
    <citation type="journal article" date="2022" name="Mol. Ecol. Resour.">
        <title>The genomes of chicory, endive, great burdock and yacon provide insights into Asteraceae paleo-polyploidization history and plant inulin production.</title>
        <authorList>
            <person name="Fan W."/>
            <person name="Wang S."/>
            <person name="Wang H."/>
            <person name="Wang A."/>
            <person name="Jiang F."/>
            <person name="Liu H."/>
            <person name="Zhao H."/>
            <person name="Xu D."/>
            <person name="Zhang Y."/>
        </authorList>
    </citation>
    <scope>NUCLEOTIDE SEQUENCE [LARGE SCALE GENOMIC DNA]</scope>
    <source>
        <strain evidence="2">cv. Yunnan</strain>
        <tissue evidence="1">Leaves</tissue>
    </source>
</reference>
<sequence>MMWRWRVPWSVHLRPLLLFTGSFCGRGKYEFESAFWEFMGEPSHGCEGGSEGGRGGGSGDGDGRGDVVAGCVLEDHGSRVLDVHASLFFFFLLMDIL</sequence>
<reference evidence="2" key="1">
    <citation type="journal article" date="2022" name="Mol. Ecol. Resour.">
        <title>The genomes of chicory, endive, great burdock and yacon provide insights into Asteraceae palaeo-polyploidization history and plant inulin production.</title>
        <authorList>
            <person name="Fan W."/>
            <person name="Wang S."/>
            <person name="Wang H."/>
            <person name="Wang A."/>
            <person name="Jiang F."/>
            <person name="Liu H."/>
            <person name="Zhao H."/>
            <person name="Xu D."/>
            <person name="Zhang Y."/>
        </authorList>
    </citation>
    <scope>NUCLEOTIDE SEQUENCE [LARGE SCALE GENOMIC DNA]</scope>
    <source>
        <strain evidence="2">cv. Yunnan</strain>
    </source>
</reference>
<gene>
    <name evidence="1" type="ORF">L1987_10169</name>
</gene>